<accession>A0A8S9Z909</accession>
<dbReference type="AlphaFoldDB" id="A0A8S9Z909"/>
<keyword evidence="2" id="KW-1185">Reference proteome</keyword>
<proteinExistence type="predicted"/>
<evidence type="ECO:0000313" key="2">
    <source>
        <dbReference type="Proteomes" id="UP000822476"/>
    </source>
</evidence>
<comment type="caution">
    <text evidence="1">The sequence shown here is derived from an EMBL/GenBank/DDBJ whole genome shotgun (WGS) entry which is preliminary data.</text>
</comment>
<protein>
    <submittedName>
        <fullName evidence="1">Uncharacterized protein</fullName>
    </submittedName>
</protein>
<gene>
    <name evidence="1" type="ORF">EG68_00453</name>
</gene>
<sequence length="174" mass="19099">MGSPVTTLKGSEKLCNYFCCPKAEPGGTERYYCQRSLVQDVNAKRRLDLRKLTKNLITSFRTTCGGRAVVFCGLHYRGGFQVSTCLLLIHLGSLDDLSIVWSSACDHPLPTGAITEGSVVSLVRGLSLKNCRPSVSMMVTSMICGVSMHDGEVKILWVDSWFFILPLALCRSVC</sequence>
<name>A0A8S9Z909_9TREM</name>
<organism evidence="1 2">
    <name type="scientific">Paragonimus skrjabini miyazakii</name>
    <dbReference type="NCBI Taxonomy" id="59628"/>
    <lineage>
        <taxon>Eukaryota</taxon>
        <taxon>Metazoa</taxon>
        <taxon>Spiralia</taxon>
        <taxon>Lophotrochozoa</taxon>
        <taxon>Platyhelminthes</taxon>
        <taxon>Trematoda</taxon>
        <taxon>Digenea</taxon>
        <taxon>Plagiorchiida</taxon>
        <taxon>Troglotremata</taxon>
        <taxon>Troglotrematidae</taxon>
        <taxon>Paragonimus</taxon>
    </lineage>
</organism>
<evidence type="ECO:0000313" key="1">
    <source>
        <dbReference type="EMBL" id="KAF7262290.1"/>
    </source>
</evidence>
<reference evidence="1" key="1">
    <citation type="submission" date="2019-07" db="EMBL/GenBank/DDBJ databases">
        <title>Annotation for the trematode Paragonimus miyazaki's.</title>
        <authorList>
            <person name="Choi Y.-J."/>
        </authorList>
    </citation>
    <scope>NUCLEOTIDE SEQUENCE</scope>
    <source>
        <strain evidence="1">Japan</strain>
    </source>
</reference>
<dbReference type="EMBL" id="JTDE01000111">
    <property type="protein sequence ID" value="KAF7262290.1"/>
    <property type="molecule type" value="Genomic_DNA"/>
</dbReference>
<dbReference type="Proteomes" id="UP000822476">
    <property type="component" value="Unassembled WGS sequence"/>
</dbReference>